<feature type="compositionally biased region" description="Polar residues" evidence="1">
    <location>
        <begin position="510"/>
        <end position="524"/>
    </location>
</feature>
<feature type="compositionally biased region" description="Polar residues" evidence="1">
    <location>
        <begin position="362"/>
        <end position="378"/>
    </location>
</feature>
<dbReference type="Proteomes" id="UP000762676">
    <property type="component" value="Unassembled WGS sequence"/>
</dbReference>
<feature type="compositionally biased region" description="Polar residues" evidence="1">
    <location>
        <begin position="1214"/>
        <end position="1226"/>
    </location>
</feature>
<feature type="compositionally biased region" description="Low complexity" evidence="1">
    <location>
        <begin position="690"/>
        <end position="700"/>
    </location>
</feature>
<organism evidence="3 4">
    <name type="scientific">Elysia marginata</name>
    <dbReference type="NCBI Taxonomy" id="1093978"/>
    <lineage>
        <taxon>Eukaryota</taxon>
        <taxon>Metazoa</taxon>
        <taxon>Spiralia</taxon>
        <taxon>Lophotrochozoa</taxon>
        <taxon>Mollusca</taxon>
        <taxon>Gastropoda</taxon>
        <taxon>Heterobranchia</taxon>
        <taxon>Euthyneura</taxon>
        <taxon>Panpulmonata</taxon>
        <taxon>Sacoglossa</taxon>
        <taxon>Placobranchoidea</taxon>
        <taxon>Plakobranchidae</taxon>
        <taxon>Elysia</taxon>
    </lineage>
</organism>
<feature type="region of interest" description="Disordered" evidence="1">
    <location>
        <begin position="665"/>
        <end position="700"/>
    </location>
</feature>
<feature type="compositionally biased region" description="Low complexity" evidence="1">
    <location>
        <begin position="752"/>
        <end position="763"/>
    </location>
</feature>
<feature type="region of interest" description="Disordered" evidence="1">
    <location>
        <begin position="622"/>
        <end position="649"/>
    </location>
</feature>
<feature type="compositionally biased region" description="Polar residues" evidence="1">
    <location>
        <begin position="1157"/>
        <end position="1196"/>
    </location>
</feature>
<feature type="region of interest" description="Disordered" evidence="1">
    <location>
        <begin position="53"/>
        <end position="73"/>
    </location>
</feature>
<feature type="region of interest" description="Disordered" evidence="1">
    <location>
        <begin position="285"/>
        <end position="524"/>
    </location>
</feature>
<name>A0AAV4GEA4_9GAST</name>
<feature type="region of interest" description="Disordered" evidence="1">
    <location>
        <begin position="858"/>
        <end position="877"/>
    </location>
</feature>
<feature type="compositionally biased region" description="Polar residues" evidence="1">
    <location>
        <begin position="665"/>
        <end position="675"/>
    </location>
</feature>
<feature type="signal peptide" evidence="2">
    <location>
        <begin position="1"/>
        <end position="22"/>
    </location>
</feature>
<feature type="compositionally biased region" description="Low complexity" evidence="1">
    <location>
        <begin position="1287"/>
        <end position="1304"/>
    </location>
</feature>
<feature type="compositionally biased region" description="Basic and acidic residues" evidence="1">
    <location>
        <begin position="1329"/>
        <end position="1340"/>
    </location>
</feature>
<comment type="caution">
    <text evidence="3">The sequence shown here is derived from an EMBL/GenBank/DDBJ whole genome shotgun (WGS) entry which is preliminary data.</text>
</comment>
<feature type="compositionally biased region" description="Low complexity" evidence="1">
    <location>
        <begin position="1121"/>
        <end position="1148"/>
    </location>
</feature>
<feature type="compositionally biased region" description="Polar residues" evidence="1">
    <location>
        <begin position="389"/>
        <end position="402"/>
    </location>
</feature>
<accession>A0AAV4GEA4</accession>
<keyword evidence="4" id="KW-1185">Reference proteome</keyword>
<gene>
    <name evidence="3" type="ORF">ElyMa_004140100</name>
</gene>
<sequence length="1363" mass="148435">MILLHFGLYAALSRAKILKVWAFWGDEQPNVSLSMRSLNDYFLPGESSLYMRSKRRHKRQSKQRSSRHSPTCKCHDKRSCGECSRLKSLEHLVKLVVSQERKLQDITDHIVDTDRLIEKHEGRIHEHRVQQNGLDYVQESYLNSHSSGSSSSVDSACLSVATLDLNEARGVFSESSLAELGEITRMCDQLNHLERCLAVERAKGEELELEIGRIRQERGQDGKEGELNNAGVEEARVELLRAVTSHVTQEYNERMLDRRMETCLAEVEDRTAFLHALQSQIAEVESRLVPNMGSDRMPSDSDTHDNPLDHPSSESDGDVFPPGHLPLQPHSLTHRENPNSGHVHIPPPLNSGFLRQPHHPSSENSASKFAGNSNTAMGGNSGDKPDTPGTGQSSLSSRSPGKSMTGRGRFARDPIRKTVGPVGPVGSTVRSNVNHQQQLHSANSDSSGYGDGDSKGNYSYSSVPHPSSGGQSYVPFPASFRSPSSRDSQSLASGKDNIDSANIGRAEEINSASVNTQRRGQSGDVTNYQIPVSAAETGFGVTGQFLTNGSRGGGNWTNNSTQKYPGVSKGLRDSAMSSAGSCGDLSRLDTSSPSPGMENLSGDGYSMFVSRGRNWQQVDHTTAYRRSRSADRDSSHSQGHVGRVNIRGPKQITQQYAKNSNHIGESQANANNIGNHSRAEPASLGTGGWNQQKNQNQNAQRNALRSNNVKFSLPPNFIPGSSVSNKDEALKSNISANSSQIIDNVANYQHPNKNNNSKQQQSGGQAGYSPLFEQNKLARGQNTPAVSVKPPNRTTGFIFRVAEQDRLGVPANSNNGSTAGSAPQNGYCLRRSNDLRTDSRSAQDLDGKKDALFAHRISGNSQNKQQRDSSSPSFNNFGAKLQAKTSLFSHADACSEPAKDVSVPCVSQDKQKSRDPINDTVPPASTNASNSVETDPSRGALYHILSQKLNASKEKIRLTSEQDATRDQSGRDVNIHNKSETQSKGKQLHSNGTVLNGNVETASSNRVMNGTSQPWPPTQTSGSGATVVALNTQGGQGGRSFVLATSTAAATVPSATNRTDHNTRILDSNQVAPVSASSQNVLSSPVVSENIAVNSGAERNLRQSNPATYCFNDAGKKSFPQQSQHSQNHQHHQFYQSQQHHFNQQQHQKSPSPYLHQHQQQHQDTRAPNQNQHDSSIPQQNQRHHQNATVWNGCNHHQNHAVPGQSSHTKELQQPENTPNRRSALNPNFYDMNKPGAKFPSRPAPKKPLLNGNAGLLDYQYHQDDSTNSIISYLKHSNSGFLENLKSSAPPASLSSSRPVNNSSGTNSGRGPVPSILSSFPNADSFDVNEPRRTKTKMEDSNDSDTGLSSMHSDETANMETLV</sequence>
<feature type="compositionally biased region" description="Basic residues" evidence="1">
    <location>
        <begin position="53"/>
        <end position="67"/>
    </location>
</feature>
<feature type="compositionally biased region" description="Polar residues" evidence="1">
    <location>
        <begin position="923"/>
        <end position="934"/>
    </location>
</feature>
<proteinExistence type="predicted"/>
<dbReference type="EMBL" id="BMAT01008390">
    <property type="protein sequence ID" value="GFR84022.1"/>
    <property type="molecule type" value="Genomic_DNA"/>
</dbReference>
<feature type="compositionally biased region" description="Low complexity" evidence="1">
    <location>
        <begin position="476"/>
        <end position="493"/>
    </location>
</feature>
<feature type="region of interest" description="Disordered" evidence="1">
    <location>
        <begin position="1287"/>
        <end position="1363"/>
    </location>
</feature>
<feature type="region of interest" description="Disordered" evidence="1">
    <location>
        <begin position="808"/>
        <end position="830"/>
    </location>
</feature>
<feature type="region of interest" description="Disordered" evidence="1">
    <location>
        <begin position="568"/>
        <end position="601"/>
    </location>
</feature>
<evidence type="ECO:0000256" key="1">
    <source>
        <dbReference type="SAM" id="MobiDB-lite"/>
    </source>
</evidence>
<feature type="region of interest" description="Disordered" evidence="1">
    <location>
        <begin position="957"/>
        <end position="992"/>
    </location>
</feature>
<evidence type="ECO:0000313" key="3">
    <source>
        <dbReference type="EMBL" id="GFR84022.1"/>
    </source>
</evidence>
<feature type="region of interest" description="Disordered" evidence="1">
    <location>
        <begin position="748"/>
        <end position="769"/>
    </location>
</feature>
<feature type="compositionally biased region" description="Polar residues" evidence="1">
    <location>
        <begin position="858"/>
        <end position="876"/>
    </location>
</feature>
<keyword evidence="2" id="KW-0732">Signal</keyword>
<feature type="region of interest" description="Disordered" evidence="1">
    <location>
        <begin position="1108"/>
        <end position="1251"/>
    </location>
</feature>
<feature type="compositionally biased region" description="Polar residues" evidence="1">
    <location>
        <begin position="428"/>
        <end position="442"/>
    </location>
</feature>
<evidence type="ECO:0000256" key="2">
    <source>
        <dbReference type="SAM" id="SignalP"/>
    </source>
</evidence>
<feature type="compositionally biased region" description="Polar residues" evidence="1">
    <location>
        <begin position="811"/>
        <end position="824"/>
    </location>
</feature>
<feature type="region of interest" description="Disordered" evidence="1">
    <location>
        <begin position="898"/>
        <end position="935"/>
    </location>
</feature>
<feature type="compositionally biased region" description="Basic and acidic residues" evidence="1">
    <location>
        <begin position="297"/>
        <end position="313"/>
    </location>
</feature>
<feature type="chain" id="PRO_5043461510" evidence="2">
    <location>
        <begin position="23"/>
        <end position="1363"/>
    </location>
</feature>
<feature type="compositionally biased region" description="Polar residues" evidence="1">
    <location>
        <begin position="1344"/>
        <end position="1363"/>
    </location>
</feature>
<reference evidence="3 4" key="1">
    <citation type="journal article" date="2021" name="Elife">
        <title>Chloroplast acquisition without the gene transfer in kleptoplastic sea slugs, Plakobranchus ocellatus.</title>
        <authorList>
            <person name="Maeda T."/>
            <person name="Takahashi S."/>
            <person name="Yoshida T."/>
            <person name="Shimamura S."/>
            <person name="Takaki Y."/>
            <person name="Nagai Y."/>
            <person name="Toyoda A."/>
            <person name="Suzuki Y."/>
            <person name="Arimoto A."/>
            <person name="Ishii H."/>
            <person name="Satoh N."/>
            <person name="Nishiyama T."/>
            <person name="Hasebe M."/>
            <person name="Maruyama T."/>
            <person name="Minagawa J."/>
            <person name="Obokata J."/>
            <person name="Shigenobu S."/>
        </authorList>
    </citation>
    <scope>NUCLEOTIDE SEQUENCE [LARGE SCALE GENOMIC DNA]</scope>
</reference>
<evidence type="ECO:0000313" key="4">
    <source>
        <dbReference type="Proteomes" id="UP000762676"/>
    </source>
</evidence>
<protein>
    <submittedName>
        <fullName evidence="3">Ras and Rab interactor 2</fullName>
    </submittedName>
</protein>
<feature type="compositionally biased region" description="Basic and acidic residues" evidence="1">
    <location>
        <begin position="957"/>
        <end position="983"/>
    </location>
</feature>